<reference evidence="1 2" key="1">
    <citation type="submission" date="2024-10" db="EMBL/GenBank/DDBJ databases">
        <authorList>
            <person name="Ratan Roy A."/>
            <person name="Morales Sandoval P.H."/>
            <person name="De Los Santos Villalobos S."/>
            <person name="Chakraborty S."/>
            <person name="Mukherjee J."/>
        </authorList>
    </citation>
    <scope>NUCLEOTIDE SEQUENCE [LARGE SCALE GENOMIC DNA]</scope>
    <source>
        <strain evidence="1 2">S1</strain>
    </source>
</reference>
<comment type="caution">
    <text evidence="1">The sequence shown here is derived from an EMBL/GenBank/DDBJ whole genome shotgun (WGS) entry which is preliminary data.</text>
</comment>
<accession>A0ABW6IAH4</accession>
<organism evidence="1 2">
    <name type="scientific">Almyronema epifaneia S1</name>
    <dbReference type="NCBI Taxonomy" id="2991925"/>
    <lineage>
        <taxon>Bacteria</taxon>
        <taxon>Bacillati</taxon>
        <taxon>Cyanobacteriota</taxon>
        <taxon>Cyanophyceae</taxon>
        <taxon>Nodosilineales</taxon>
        <taxon>Nodosilineaceae</taxon>
        <taxon>Almyronema</taxon>
        <taxon>Almyronema epifaneia</taxon>
    </lineage>
</organism>
<gene>
    <name evidence="1" type="ORF">ACFVKH_02135</name>
</gene>
<dbReference type="RefSeq" id="WP_377960997.1">
    <property type="nucleotide sequence ID" value="NZ_JBHZOL010000013.1"/>
</dbReference>
<evidence type="ECO:0000313" key="1">
    <source>
        <dbReference type="EMBL" id="MFE4105059.1"/>
    </source>
</evidence>
<dbReference type="EMBL" id="JBHZOL010000013">
    <property type="protein sequence ID" value="MFE4105059.1"/>
    <property type="molecule type" value="Genomic_DNA"/>
</dbReference>
<sequence>MNSFDSFDGWVENASPAENFLYQHLRYHRSKESEDAIINRFFKLFIEALNYPDPEVWQVVNRLANAAESDRQFKYTLNRCCYTLINYWYSQPRCHAAIPRLIELFEDLPTDDPGLAASRRIRELVARFTQTDQYEALSRLRQVFGEPDADNAYNAQHHQPVGTLLRHYPFLYDHSLLTKDSDHEQKRSIQNLKQQAEQRLGINLARYNSYRLGHSRKPIENPTRLSDQQLNQALDHYTGKSYEAKSYKEFASWFSTYSRSVKTFREFKEELVNDYLLLPIAAEIPKYRNNQFSRALREWARATLTDFDEQRLNSFTLVELIRQLLIFLLLQNRRRPIFVIFRRLLEDMGYTLTTGLLLRIVLLCSAARPALERCFSVMFNLHETRQRGDVPWLVESLEHTNIALVTNFGGFGFCH</sequence>
<keyword evidence="2" id="KW-1185">Reference proteome</keyword>
<dbReference type="Proteomes" id="UP001600165">
    <property type="component" value="Unassembled WGS sequence"/>
</dbReference>
<protein>
    <submittedName>
        <fullName evidence="1">Uncharacterized protein</fullName>
    </submittedName>
</protein>
<proteinExistence type="predicted"/>
<evidence type="ECO:0000313" key="2">
    <source>
        <dbReference type="Proteomes" id="UP001600165"/>
    </source>
</evidence>
<name>A0ABW6IAH4_9CYAN</name>